<sequence>MFRRRLLILTFVIALLVLVVGCSNKEVSNEPVDNESNQTTNEETVEKPKVKDELVISMGARITHEFDPKKRWGMYNESPILHSTLLKKTPDLDFIGDFAKNYTISENGLTWTFNLHDDFKFSNGEPVTPEDVKFSYEMLKEDGKHWDLNFIDKIEIPEKNKIVFHLNKPRSTFVAQLSEVPILPKDHYDENYPRNPIGSGPYKLVQYDKDEQAIFEVNPYWHGKEPHFKKWTWVCLDENTALAAAKAGKVDMIYAIPEFADEKIPGWKLFEYESNDVRGLSLPYVKPGEKESPDGYPVGNEVTSDPDIRKALNIGLNRQAIVDTVLNGHGKPAYSVVDGMPWWNPETAIEDNRVDEAKEILTNSGWIEGDDGIREKNGIKAQFDLYYPTADVLRTNVAIAASEQAKAIGININLVGSNWDEMFTKSHEVSLLYAGGRHHPNQFYESHNPAVAGRGWTNITFYDNPKVMEYMKKAMVASNLEEANKYWKLAQWDGEIGASTLGDLPNCWLIRFNHTYLGDKRIDVGEQPIHSHGHEFSLIHNIAEWTWNEDAK</sequence>
<dbReference type="InterPro" id="IPR039424">
    <property type="entry name" value="SBP_5"/>
</dbReference>
<organism evidence="6 7">
    <name type="scientific">Maledivibacter halophilus</name>
    <dbReference type="NCBI Taxonomy" id="36842"/>
    <lineage>
        <taxon>Bacteria</taxon>
        <taxon>Bacillati</taxon>
        <taxon>Bacillota</taxon>
        <taxon>Clostridia</taxon>
        <taxon>Peptostreptococcales</taxon>
        <taxon>Caminicellaceae</taxon>
        <taxon>Maledivibacter</taxon>
    </lineage>
</organism>
<dbReference type="OrthoDB" id="9772924at2"/>
<evidence type="ECO:0000313" key="7">
    <source>
        <dbReference type="Proteomes" id="UP000190285"/>
    </source>
</evidence>
<dbReference type="InterPro" id="IPR030678">
    <property type="entry name" value="Peptide/Ni-bd"/>
</dbReference>
<keyword evidence="2" id="KW-0813">Transport</keyword>
<evidence type="ECO:0000259" key="5">
    <source>
        <dbReference type="Pfam" id="PF00496"/>
    </source>
</evidence>
<dbReference type="Pfam" id="PF00496">
    <property type="entry name" value="SBP_bac_5"/>
    <property type="match status" value="1"/>
</dbReference>
<evidence type="ECO:0000256" key="2">
    <source>
        <dbReference type="ARBA" id="ARBA00022448"/>
    </source>
</evidence>
<evidence type="ECO:0000256" key="1">
    <source>
        <dbReference type="ARBA" id="ARBA00005695"/>
    </source>
</evidence>
<dbReference type="GO" id="GO:1904680">
    <property type="term" value="F:peptide transmembrane transporter activity"/>
    <property type="evidence" value="ECO:0007669"/>
    <property type="project" value="TreeGrafter"/>
</dbReference>
<feature type="domain" description="Solute-binding protein family 5" evidence="5">
    <location>
        <begin position="95"/>
        <end position="459"/>
    </location>
</feature>
<keyword evidence="7" id="KW-1185">Reference proteome</keyword>
<reference evidence="6 7" key="1">
    <citation type="submission" date="2017-02" db="EMBL/GenBank/DDBJ databases">
        <authorList>
            <person name="Peterson S.W."/>
        </authorList>
    </citation>
    <scope>NUCLEOTIDE SEQUENCE [LARGE SCALE GENOMIC DNA]</scope>
    <source>
        <strain evidence="6 7">M1</strain>
    </source>
</reference>
<proteinExistence type="inferred from homology"/>
<dbReference type="GO" id="GO:0015833">
    <property type="term" value="P:peptide transport"/>
    <property type="evidence" value="ECO:0007669"/>
    <property type="project" value="TreeGrafter"/>
</dbReference>
<dbReference type="Gene3D" id="3.40.190.10">
    <property type="entry name" value="Periplasmic binding protein-like II"/>
    <property type="match status" value="1"/>
</dbReference>
<name>A0A1T5JSP8_9FIRM</name>
<dbReference type="RefSeq" id="WP_079490264.1">
    <property type="nucleotide sequence ID" value="NZ_FUZT01000003.1"/>
</dbReference>
<evidence type="ECO:0000256" key="3">
    <source>
        <dbReference type="ARBA" id="ARBA00022729"/>
    </source>
</evidence>
<dbReference type="Gene3D" id="3.10.105.10">
    <property type="entry name" value="Dipeptide-binding Protein, Domain 3"/>
    <property type="match status" value="1"/>
</dbReference>
<comment type="similarity">
    <text evidence="1">Belongs to the bacterial solute-binding protein 5 family.</text>
</comment>
<dbReference type="PROSITE" id="PS51257">
    <property type="entry name" value="PROKAR_LIPOPROTEIN"/>
    <property type="match status" value="1"/>
</dbReference>
<dbReference type="AlphaFoldDB" id="A0A1T5JSP8"/>
<dbReference type="CDD" id="cd08518">
    <property type="entry name" value="PBP2_NikA_DppA_OppA_like_19"/>
    <property type="match status" value="1"/>
</dbReference>
<dbReference type="EMBL" id="FUZT01000003">
    <property type="protein sequence ID" value="SKC54279.1"/>
    <property type="molecule type" value="Genomic_DNA"/>
</dbReference>
<dbReference type="GO" id="GO:0043190">
    <property type="term" value="C:ATP-binding cassette (ABC) transporter complex"/>
    <property type="evidence" value="ECO:0007669"/>
    <property type="project" value="InterPro"/>
</dbReference>
<dbReference type="Proteomes" id="UP000190285">
    <property type="component" value="Unassembled WGS sequence"/>
</dbReference>
<protein>
    <submittedName>
        <fullName evidence="6">Peptide/nickel transport system substrate-binding protein</fullName>
    </submittedName>
</protein>
<dbReference type="PANTHER" id="PTHR30290:SF9">
    <property type="entry name" value="OLIGOPEPTIDE-BINDING PROTEIN APPA"/>
    <property type="match status" value="1"/>
</dbReference>
<dbReference type="InterPro" id="IPR000914">
    <property type="entry name" value="SBP_5_dom"/>
</dbReference>
<dbReference type="PANTHER" id="PTHR30290">
    <property type="entry name" value="PERIPLASMIC BINDING COMPONENT OF ABC TRANSPORTER"/>
    <property type="match status" value="1"/>
</dbReference>
<dbReference type="PIRSF" id="PIRSF002741">
    <property type="entry name" value="MppA"/>
    <property type="match status" value="1"/>
</dbReference>
<accession>A0A1T5JSP8</accession>
<feature type="region of interest" description="Disordered" evidence="4">
    <location>
        <begin position="27"/>
        <end position="47"/>
    </location>
</feature>
<dbReference type="GO" id="GO:0042597">
    <property type="term" value="C:periplasmic space"/>
    <property type="evidence" value="ECO:0007669"/>
    <property type="project" value="UniProtKB-ARBA"/>
</dbReference>
<dbReference type="STRING" id="36842.SAMN02194393_01293"/>
<dbReference type="SUPFAM" id="SSF53850">
    <property type="entry name" value="Periplasmic binding protein-like II"/>
    <property type="match status" value="1"/>
</dbReference>
<evidence type="ECO:0000256" key="4">
    <source>
        <dbReference type="SAM" id="MobiDB-lite"/>
    </source>
</evidence>
<keyword evidence="3" id="KW-0732">Signal</keyword>
<evidence type="ECO:0000313" key="6">
    <source>
        <dbReference type="EMBL" id="SKC54279.1"/>
    </source>
</evidence>
<gene>
    <name evidence="6" type="ORF">SAMN02194393_01293</name>
</gene>